<organism evidence="2">
    <name type="scientific">uncultured Rubrobacteraceae bacterium</name>
    <dbReference type="NCBI Taxonomy" id="349277"/>
    <lineage>
        <taxon>Bacteria</taxon>
        <taxon>Bacillati</taxon>
        <taxon>Actinomycetota</taxon>
        <taxon>Rubrobacteria</taxon>
        <taxon>Rubrobacterales</taxon>
        <taxon>Rubrobacteraceae</taxon>
        <taxon>environmental samples</taxon>
    </lineage>
</organism>
<feature type="compositionally biased region" description="Basic and acidic residues" evidence="1">
    <location>
        <begin position="1"/>
        <end position="17"/>
    </location>
</feature>
<feature type="region of interest" description="Disordered" evidence="1">
    <location>
        <begin position="104"/>
        <end position="236"/>
    </location>
</feature>
<gene>
    <name evidence="2" type="ORF">AVDCRST_MAG78-1505</name>
</gene>
<proteinExistence type="predicted"/>
<feature type="compositionally biased region" description="Basic residues" evidence="1">
    <location>
        <begin position="28"/>
        <end position="39"/>
    </location>
</feature>
<reference evidence="2" key="1">
    <citation type="submission" date="2020-02" db="EMBL/GenBank/DDBJ databases">
        <authorList>
            <person name="Meier V. D."/>
        </authorList>
    </citation>
    <scope>NUCLEOTIDE SEQUENCE</scope>
    <source>
        <strain evidence="2">AVDCRST_MAG78</strain>
    </source>
</reference>
<feature type="non-terminal residue" evidence="2">
    <location>
        <position position="287"/>
    </location>
</feature>
<dbReference type="AlphaFoldDB" id="A0A6J4Q1V0"/>
<feature type="compositionally biased region" description="Basic residues" evidence="1">
    <location>
        <begin position="219"/>
        <end position="233"/>
    </location>
</feature>
<sequence length="287" mass="31297">DRSERPAGRGGGRDIRTRWRPARQPSGLRRHAHYRRRHLGGAGRSRGGPRRTQAGGRARHKPHRHRRLLWPGGLGAPYRGDAPPVPRWAGYRYQGRSAAGRAGAVAARRQARAPARGVRGELEAAEAGSHRPLSAAPHRPAGSRRGVARDPGRVARRGEDPARRSIGGGRRGDPAGAGDRADSLGPEPLQPHGSRLRRRARLLRARGDRLYPLVPPGHRGPRPPRRPARRDRRPLRCDLRPDRVSLASVALPGDAPHPGYLLGRAPGGKRRRCIPRTGRGGAGRARL</sequence>
<feature type="compositionally biased region" description="Basic and acidic residues" evidence="1">
    <location>
        <begin position="147"/>
        <end position="163"/>
    </location>
</feature>
<evidence type="ECO:0000256" key="1">
    <source>
        <dbReference type="SAM" id="MobiDB-lite"/>
    </source>
</evidence>
<feature type="compositionally biased region" description="Basic residues" evidence="1">
    <location>
        <begin position="57"/>
        <end position="68"/>
    </location>
</feature>
<evidence type="ECO:0000313" key="2">
    <source>
        <dbReference type="EMBL" id="CAA9427944.1"/>
    </source>
</evidence>
<feature type="compositionally biased region" description="Basic residues" evidence="1">
    <location>
        <begin position="194"/>
        <end position="204"/>
    </location>
</feature>
<feature type="region of interest" description="Disordered" evidence="1">
    <location>
        <begin position="260"/>
        <end position="287"/>
    </location>
</feature>
<protein>
    <submittedName>
        <fullName evidence="2">Oxidoreductase</fullName>
    </submittedName>
</protein>
<feature type="compositionally biased region" description="Gly residues" evidence="1">
    <location>
        <begin position="278"/>
        <end position="287"/>
    </location>
</feature>
<feature type="region of interest" description="Disordered" evidence="1">
    <location>
        <begin position="1"/>
        <end position="81"/>
    </location>
</feature>
<feature type="non-terminal residue" evidence="2">
    <location>
        <position position="1"/>
    </location>
</feature>
<name>A0A6J4Q1V0_9ACTN</name>
<accession>A0A6J4Q1V0</accession>
<dbReference type="EMBL" id="CADCVB010000098">
    <property type="protein sequence ID" value="CAA9427944.1"/>
    <property type="molecule type" value="Genomic_DNA"/>
</dbReference>
<feature type="compositionally biased region" description="Low complexity" evidence="1">
    <location>
        <begin position="104"/>
        <end position="117"/>
    </location>
</feature>